<dbReference type="InParanoid" id="A0A482WKV6"/>
<gene>
    <name evidence="2" type="ORF">LSTR_LSTR003559</name>
</gene>
<feature type="compositionally biased region" description="Basic and acidic residues" evidence="1">
    <location>
        <begin position="14"/>
        <end position="23"/>
    </location>
</feature>
<organism evidence="2 3">
    <name type="scientific">Laodelphax striatellus</name>
    <name type="common">Small brown planthopper</name>
    <name type="synonym">Delphax striatella</name>
    <dbReference type="NCBI Taxonomy" id="195883"/>
    <lineage>
        <taxon>Eukaryota</taxon>
        <taxon>Metazoa</taxon>
        <taxon>Ecdysozoa</taxon>
        <taxon>Arthropoda</taxon>
        <taxon>Hexapoda</taxon>
        <taxon>Insecta</taxon>
        <taxon>Pterygota</taxon>
        <taxon>Neoptera</taxon>
        <taxon>Paraneoptera</taxon>
        <taxon>Hemiptera</taxon>
        <taxon>Auchenorrhyncha</taxon>
        <taxon>Fulgoroidea</taxon>
        <taxon>Delphacidae</taxon>
        <taxon>Criomorphinae</taxon>
        <taxon>Laodelphax</taxon>
    </lineage>
</organism>
<keyword evidence="3" id="KW-1185">Reference proteome</keyword>
<dbReference type="EMBL" id="QKKF02032524">
    <property type="protein sequence ID" value="RZF34149.1"/>
    <property type="molecule type" value="Genomic_DNA"/>
</dbReference>
<proteinExistence type="predicted"/>
<evidence type="ECO:0000256" key="1">
    <source>
        <dbReference type="SAM" id="MobiDB-lite"/>
    </source>
</evidence>
<protein>
    <submittedName>
        <fullName evidence="2">Uncharacterized protein</fullName>
    </submittedName>
</protein>
<sequence length="112" mass="12950">MPHDRSGTPNRPDSLSHSEDSPSDFFCRRDFFPTANRVPSNSMLFGPRTPGRPTWSLSANRDLRHYSDLELQHRKQLIARDSARQHVFSNDDAQTRRYRLGDIAAQRSCFSM</sequence>
<evidence type="ECO:0000313" key="3">
    <source>
        <dbReference type="Proteomes" id="UP000291343"/>
    </source>
</evidence>
<feature type="region of interest" description="Disordered" evidence="1">
    <location>
        <begin position="1"/>
        <end position="23"/>
    </location>
</feature>
<name>A0A482WKV6_LAOST</name>
<dbReference type="Proteomes" id="UP000291343">
    <property type="component" value="Unassembled WGS sequence"/>
</dbReference>
<reference evidence="2 3" key="1">
    <citation type="journal article" date="2017" name="Gigascience">
        <title>Genome sequence of the small brown planthopper, Laodelphax striatellus.</title>
        <authorList>
            <person name="Zhu J."/>
            <person name="Jiang F."/>
            <person name="Wang X."/>
            <person name="Yang P."/>
            <person name="Bao Y."/>
            <person name="Zhao W."/>
            <person name="Wang W."/>
            <person name="Lu H."/>
            <person name="Wang Q."/>
            <person name="Cui N."/>
            <person name="Li J."/>
            <person name="Chen X."/>
            <person name="Luo L."/>
            <person name="Yu J."/>
            <person name="Kang L."/>
            <person name="Cui F."/>
        </authorList>
    </citation>
    <scope>NUCLEOTIDE SEQUENCE [LARGE SCALE GENOMIC DNA]</scope>
    <source>
        <strain evidence="2">Lst14</strain>
    </source>
</reference>
<comment type="caution">
    <text evidence="2">The sequence shown here is derived from an EMBL/GenBank/DDBJ whole genome shotgun (WGS) entry which is preliminary data.</text>
</comment>
<dbReference type="AlphaFoldDB" id="A0A482WKV6"/>
<accession>A0A482WKV6</accession>
<evidence type="ECO:0000313" key="2">
    <source>
        <dbReference type="EMBL" id="RZF34149.1"/>
    </source>
</evidence>